<reference evidence="1 2" key="1">
    <citation type="journal article" date="2013" name="PLoS Genet.">
        <title>Plant-symbiotic fungi as chemical engineers: Multi-genome analysis of the Clavicipitaceae reveals dynamics of alkaloid loci.</title>
        <authorList>
            <person name="Schardl C.L."/>
            <person name="Young C.A."/>
            <person name="Hesse U."/>
            <person name="Amyotte S.G."/>
            <person name="Andreeva K."/>
            <person name="Calie P.J."/>
            <person name="Fleetwood D.J."/>
            <person name="Haws D.C."/>
            <person name="Moore N."/>
            <person name="Oeser B."/>
            <person name="Panaccione D.G."/>
            <person name="Schweri K.K."/>
            <person name="Voisey C.R."/>
            <person name="Farman M.L."/>
            <person name="Jaromczyk J.W."/>
            <person name="Roe B.A."/>
            <person name="O'Sullivan D.M."/>
            <person name="Scott B."/>
            <person name="Tudzynski P."/>
            <person name="An Z."/>
            <person name="Arnaoudova E.G."/>
            <person name="Bullock C.T."/>
            <person name="Charlton N.D."/>
            <person name="Chen L."/>
            <person name="Cox M."/>
            <person name="Dinkins R.D."/>
            <person name="Florea S."/>
            <person name="Glenn A.E."/>
            <person name="Gordon A."/>
            <person name="Gueldener U."/>
            <person name="Harris D.R."/>
            <person name="Hollin W."/>
            <person name="Jaromczyk J."/>
            <person name="Johnson R.D."/>
            <person name="Khan A.K."/>
            <person name="Leistner E."/>
            <person name="Leuchtmann A."/>
            <person name="Li C."/>
            <person name="Liu J."/>
            <person name="Liu J."/>
            <person name="Liu M."/>
            <person name="Mace W."/>
            <person name="Machado C."/>
            <person name="Nagabhyru P."/>
            <person name="Pan J."/>
            <person name="Schmid J."/>
            <person name="Sugawara K."/>
            <person name="Steiner U."/>
            <person name="Takach J.E."/>
            <person name="Tanaka E."/>
            <person name="Webb J.S."/>
            <person name="Wilson E.V."/>
            <person name="Wiseman J.L."/>
            <person name="Yoshida R."/>
            <person name="Zeng Z."/>
        </authorList>
    </citation>
    <scope>NUCLEOTIDE SEQUENCE [LARGE SCALE GENOMIC DNA]</scope>
    <source>
        <strain evidence="1 2">20.1</strain>
    </source>
</reference>
<dbReference type="AlphaFoldDB" id="M1W7L2"/>
<dbReference type="VEuPathDB" id="FungiDB:CPUR_06842"/>
<accession>M1W7L2</accession>
<dbReference type="HOGENOM" id="CLU_2497708_0_0_1"/>
<evidence type="ECO:0008006" key="3">
    <source>
        <dbReference type="Google" id="ProtNLM"/>
    </source>
</evidence>
<protein>
    <recommendedName>
        <fullName evidence="3">Myb-like domain-containing protein</fullName>
    </recommendedName>
</protein>
<proteinExistence type="predicted"/>
<comment type="caution">
    <text evidence="1">The sequence shown here is derived from an EMBL/GenBank/DDBJ whole genome shotgun (WGS) entry which is preliminary data.</text>
</comment>
<evidence type="ECO:0000313" key="1">
    <source>
        <dbReference type="EMBL" id="CCE35412.1"/>
    </source>
</evidence>
<dbReference type="InterPro" id="IPR001005">
    <property type="entry name" value="SANT/Myb"/>
</dbReference>
<dbReference type="EMBL" id="CAGA01000191">
    <property type="protein sequence ID" value="CCE35412.1"/>
    <property type="molecule type" value="Genomic_DNA"/>
</dbReference>
<organism evidence="1 2">
    <name type="scientific">Claviceps purpurea (strain 20.1)</name>
    <name type="common">Ergot fungus</name>
    <name type="synonym">Sphacelia segetum</name>
    <dbReference type="NCBI Taxonomy" id="1111077"/>
    <lineage>
        <taxon>Eukaryota</taxon>
        <taxon>Fungi</taxon>
        <taxon>Dikarya</taxon>
        <taxon>Ascomycota</taxon>
        <taxon>Pezizomycotina</taxon>
        <taxon>Sordariomycetes</taxon>
        <taxon>Hypocreomycetidae</taxon>
        <taxon>Hypocreales</taxon>
        <taxon>Clavicipitaceae</taxon>
        <taxon>Claviceps</taxon>
    </lineage>
</organism>
<name>M1W7L2_CLAP2</name>
<gene>
    <name evidence="1" type="ORF">CPUR_06842</name>
</gene>
<keyword evidence="2" id="KW-1185">Reference proteome</keyword>
<evidence type="ECO:0000313" key="2">
    <source>
        <dbReference type="Proteomes" id="UP000016801"/>
    </source>
</evidence>
<dbReference type="Proteomes" id="UP000016801">
    <property type="component" value="Unassembled WGS sequence"/>
</dbReference>
<sequence length="86" mass="9988">MVRGVVRWTEEEKETLFNLRNEGKKWQEVAAHFPAVDYCILWMDADCELVPNATWNGVLVMVVRGKRPVERPSPLDLNLTAEEYRA</sequence>
<dbReference type="CDD" id="cd00167">
    <property type="entry name" value="SANT"/>
    <property type="match status" value="1"/>
</dbReference>